<dbReference type="VEuPathDB" id="MicrosporidiaDB:AEWD_090620"/>
<dbReference type="VEuPathDB" id="MicrosporidiaDB:AEWQ_090610"/>
<dbReference type="VEuPathDB" id="MicrosporidiaDB:ECU09_0600"/>
<dbReference type="VEuPathDB" id="MicrosporidiaDB:AEWR_090600"/>
<organism evidence="1">
    <name type="scientific">Encephalitozoon cuniculi</name>
    <name type="common">Microsporidian parasite</name>
    <dbReference type="NCBI Taxonomy" id="6035"/>
    <lineage>
        <taxon>Eukaryota</taxon>
        <taxon>Fungi</taxon>
        <taxon>Fungi incertae sedis</taxon>
        <taxon>Microsporidia</taxon>
        <taxon>Unikaryonidae</taxon>
        <taxon>Encephalitozoon</taxon>
    </lineage>
</organism>
<dbReference type="AlphaFoldDB" id="M1KM97"/>
<accession>M1KM97</accession>
<evidence type="ECO:0000313" key="1">
    <source>
        <dbReference type="EMBL" id="AGE96446.1"/>
    </source>
</evidence>
<sequence length="311" mass="36785">MEGPAGSSEAKEDIDCEEEGEKLDSELHRLRQENIRLGGEIVILRQNMIALEKENFAMKEQRSRAALDGLKRMEKLKKEVDVLKVESRIRENQSRVLKRQKTTTEIDVKWALARSSCGISFSLLPFEFNRLKFLKSFFYSDFCQLESSSVIREMKKKISRFKEFLDFYMLFSCKVDVFREFFCLVLMNPLFPEEKMKLFNTLPLDWILNFSDEQFISLVKEYIDRNYRLMGLFLLRVAEERPFLLNILITKEMFTELARMDTRVGCRLISEVCRKGGLSLIDHTNIHYIPQEDLKVLYKDLYFEVYFDAVA</sequence>
<proteinExistence type="predicted"/>
<reference evidence="1" key="1">
    <citation type="journal article" date="2013" name="Eukaryot. Cell">
        <title>Extremely Reduced Levels of Heterozygosity in the Vertebrate Pathogen Encephalitozoon cuniculi.</title>
        <authorList>
            <person name="Selman M."/>
            <person name="Sak B."/>
            <person name="Kvac M."/>
            <person name="Farinelli L."/>
            <person name="Weiss L.M."/>
            <person name="Corradi N."/>
        </authorList>
    </citation>
    <scope>NUCLEOTIDE SEQUENCE</scope>
</reference>
<dbReference type="OMA" id="KANTICT"/>
<dbReference type="VEuPathDB" id="MicrosporidiaDB:M970_090600"/>
<name>M1KM97_ENCCN</name>
<dbReference type="EMBL" id="KC513619">
    <property type="protein sequence ID" value="AGE96446.1"/>
    <property type="molecule type" value="Genomic_DNA"/>
</dbReference>
<protein>
    <submittedName>
        <fullName evidence="1">Uncharacterized protein</fullName>
    </submittedName>
</protein>